<gene>
    <name evidence="3" type="ORF">Arub01_35340</name>
</gene>
<comment type="caution">
    <text evidence="3">The sequence shown here is derived from an EMBL/GenBank/DDBJ whole genome shotgun (WGS) entry which is preliminary data.</text>
</comment>
<dbReference type="InterPro" id="IPR036278">
    <property type="entry name" value="Sialidase_sf"/>
</dbReference>
<feature type="compositionally biased region" description="Low complexity" evidence="1">
    <location>
        <begin position="103"/>
        <end position="134"/>
    </location>
</feature>
<evidence type="ECO:0000313" key="4">
    <source>
        <dbReference type="Proteomes" id="UP001165124"/>
    </source>
</evidence>
<evidence type="ECO:0000256" key="2">
    <source>
        <dbReference type="SAM" id="Phobius"/>
    </source>
</evidence>
<keyword evidence="2" id="KW-0812">Transmembrane</keyword>
<protein>
    <submittedName>
        <fullName evidence="3">Uncharacterized protein</fullName>
    </submittedName>
</protein>
<feature type="region of interest" description="Disordered" evidence="1">
    <location>
        <begin position="1020"/>
        <end position="1088"/>
    </location>
</feature>
<keyword evidence="4" id="KW-1185">Reference proteome</keyword>
<dbReference type="CDD" id="cd15482">
    <property type="entry name" value="Sialidase_non-viral"/>
    <property type="match status" value="1"/>
</dbReference>
<dbReference type="RefSeq" id="WP_067906807.1">
    <property type="nucleotide sequence ID" value="NZ_BSRZ01000008.1"/>
</dbReference>
<dbReference type="InterPro" id="IPR015943">
    <property type="entry name" value="WD40/YVTN_repeat-like_dom_sf"/>
</dbReference>
<accession>A0A9W6PVP6</accession>
<dbReference type="Gene3D" id="2.130.10.10">
    <property type="entry name" value="YVTN repeat-like/Quinoprotein amine dehydrogenase"/>
    <property type="match status" value="2"/>
</dbReference>
<dbReference type="SUPFAM" id="SSF110296">
    <property type="entry name" value="Oligoxyloglucan reducing end-specific cellobiohydrolase"/>
    <property type="match status" value="2"/>
</dbReference>
<sequence>MTPRRTPDEEPGHDQPQASSDPQNTAPPPPPQWLNEPQSSTDAPLLPDVPFAVGPGEGDATRDDGADPMRTEVFTAKDAAPASPPSSPAPEETVTDLSAWLPAESGTATPEASTASPTVADDAADSTADSAGQADDIERTRADSDQGAGTGQATQQVPRPQQSASEPQQQMPGESAVAPFPYAQHIPGTPLPAPTPTPTQQPPAHQPPAQEPPASSGPEPFPYAQEIPDAKPVLPASTPTAPPSQPPAPFPFPQEIPGDKPQPTPFPYAQEIPGQNPPGPPSTQVDEPASRPVAPPPQIDEPWRTAPSGKKKRGSGKLGKRIALIGGAGLAAAALVAGGVVVVSNLGGGDDEGAGGDAQLARSVFPVDGSVRTDGRDQELTAVEAVGDTVVAVGAEWDAQSSRGQFLVSTDGGRSFRSAEVRGEDDGEPGPKEVPRVVGGSSRGWVAIGRRAGGAGVVWTSKDGRSWRRQPDAVGNPFGPGNRVRRVIGSDHGFLAIGDHSAKGDFSDAVPAVWVSADGTRWEARFGDQVSLPVNGGRVTVLENAVASGGTMLLEGLHVPSGRNARPGRRVWRSTDGGRSWTETKVPVPKGNRGLVIGGGPVGFAALRDAKEGRKTFGHMYLSKDGASWTEAGRLEASGYRRVIRLLASGNAYTAMVARGRDILLSRSADGRTWQDAGSLPSENGRIVHSGTVSGEQTIAVGRTTGSGDADALLAVWDGRGSQLPVDVAKIPGAVRPDHSVTSVGVTADRAVAVGSSGGDAAIWTSLDGSTWSRAQGEGTALSRPGPQKLLSVVHGNAGWLAVGSDQAAPRRPLVVTSSDGATWEAVDSGEQFKPAKNTSLATFAATYGPAGYVIVGEDGLSAATWFSTDLKTWERGRSVGNNGLEALPNSNRWLRDVASGPSGYVAVGGLRDPALGKGPAARPAVWTSPDGKQWTLQQLPLLGGLAEAFLTHVAMKGNTVVALGTGAAGSTSTPVGYVSTDGGKTWRESRPAAPEETDNIKVTALTATSNGFVATGTAGRDGSTDVVSWTSADGSSWSGAKHDGKGLGGPGDQEITGLTPFKDHLLGVGRNMDQSDEQPVLWRRPIP</sequence>
<feature type="region of interest" description="Disordered" evidence="1">
    <location>
        <begin position="972"/>
        <end position="997"/>
    </location>
</feature>
<feature type="compositionally biased region" description="Basic and acidic residues" evidence="1">
    <location>
        <begin position="59"/>
        <end position="70"/>
    </location>
</feature>
<name>A0A9W6PVP6_9ACTN</name>
<feature type="compositionally biased region" description="Pro residues" evidence="1">
    <location>
        <begin position="189"/>
        <end position="211"/>
    </location>
</feature>
<keyword evidence="2" id="KW-1133">Transmembrane helix</keyword>
<dbReference type="AlphaFoldDB" id="A0A9W6PVP6"/>
<dbReference type="EMBL" id="BSRZ01000008">
    <property type="protein sequence ID" value="GLW65290.1"/>
    <property type="molecule type" value="Genomic_DNA"/>
</dbReference>
<feature type="transmembrane region" description="Helical" evidence="2">
    <location>
        <begin position="322"/>
        <end position="343"/>
    </location>
</feature>
<feature type="compositionally biased region" description="Pro residues" evidence="1">
    <location>
        <begin position="240"/>
        <end position="266"/>
    </location>
</feature>
<feature type="region of interest" description="Disordered" evidence="1">
    <location>
        <begin position="1"/>
        <end position="317"/>
    </location>
</feature>
<feature type="compositionally biased region" description="Polar residues" evidence="1">
    <location>
        <begin position="1026"/>
        <end position="1039"/>
    </location>
</feature>
<evidence type="ECO:0000256" key="1">
    <source>
        <dbReference type="SAM" id="MobiDB-lite"/>
    </source>
</evidence>
<feature type="compositionally biased region" description="Polar residues" evidence="1">
    <location>
        <begin position="157"/>
        <end position="172"/>
    </location>
</feature>
<evidence type="ECO:0000313" key="3">
    <source>
        <dbReference type="EMBL" id="GLW65290.1"/>
    </source>
</evidence>
<feature type="compositionally biased region" description="Basic and acidic residues" evidence="1">
    <location>
        <begin position="1"/>
        <end position="13"/>
    </location>
</feature>
<keyword evidence="2" id="KW-0472">Membrane</keyword>
<dbReference type="SUPFAM" id="SSF50939">
    <property type="entry name" value="Sialidases"/>
    <property type="match status" value="1"/>
</dbReference>
<proteinExistence type="predicted"/>
<reference evidence="3" key="1">
    <citation type="submission" date="2023-02" db="EMBL/GenBank/DDBJ databases">
        <title>Actinomadura rubrobrunea NBRC 14622.</title>
        <authorList>
            <person name="Ichikawa N."/>
            <person name="Sato H."/>
            <person name="Tonouchi N."/>
        </authorList>
    </citation>
    <scope>NUCLEOTIDE SEQUENCE</scope>
    <source>
        <strain evidence="3">NBRC 14622</strain>
    </source>
</reference>
<organism evidence="3 4">
    <name type="scientific">Actinomadura rubrobrunea</name>
    <dbReference type="NCBI Taxonomy" id="115335"/>
    <lineage>
        <taxon>Bacteria</taxon>
        <taxon>Bacillati</taxon>
        <taxon>Actinomycetota</taxon>
        <taxon>Actinomycetes</taxon>
        <taxon>Streptosporangiales</taxon>
        <taxon>Thermomonosporaceae</taxon>
        <taxon>Actinomadura</taxon>
    </lineage>
</organism>
<dbReference type="Proteomes" id="UP001165124">
    <property type="component" value="Unassembled WGS sequence"/>
</dbReference>